<dbReference type="Proteomes" id="UP000606172">
    <property type="component" value="Unassembled WGS sequence"/>
</dbReference>
<keyword evidence="1" id="KW-0732">Signal</keyword>
<evidence type="ECO:0008006" key="4">
    <source>
        <dbReference type="Google" id="ProtNLM"/>
    </source>
</evidence>
<dbReference type="InterPro" id="IPR032710">
    <property type="entry name" value="NTF2-like_dom_sf"/>
</dbReference>
<reference evidence="2" key="1">
    <citation type="submission" date="2021-01" db="EMBL/GenBank/DDBJ databases">
        <title>Whole genome shotgun sequence of Sinosporangium siamense NBRC 109515.</title>
        <authorList>
            <person name="Komaki H."/>
            <person name="Tamura T."/>
        </authorList>
    </citation>
    <scope>NUCLEOTIDE SEQUENCE</scope>
    <source>
        <strain evidence="2">NBRC 109515</strain>
    </source>
</reference>
<name>A0A919RDU1_9ACTN</name>
<evidence type="ECO:0000256" key="1">
    <source>
        <dbReference type="SAM" id="SignalP"/>
    </source>
</evidence>
<dbReference type="EMBL" id="BOOW01000004">
    <property type="protein sequence ID" value="GII90041.1"/>
    <property type="molecule type" value="Genomic_DNA"/>
</dbReference>
<accession>A0A919RDU1</accession>
<feature type="chain" id="PRO_5037195602" description="SnoaL-like domain-containing protein" evidence="1">
    <location>
        <begin position="28"/>
        <end position="204"/>
    </location>
</feature>
<organism evidence="2 3">
    <name type="scientific">Sinosporangium siamense</name>
    <dbReference type="NCBI Taxonomy" id="1367973"/>
    <lineage>
        <taxon>Bacteria</taxon>
        <taxon>Bacillati</taxon>
        <taxon>Actinomycetota</taxon>
        <taxon>Actinomycetes</taxon>
        <taxon>Streptosporangiales</taxon>
        <taxon>Streptosporangiaceae</taxon>
        <taxon>Sinosporangium</taxon>
    </lineage>
</organism>
<feature type="signal peptide" evidence="1">
    <location>
        <begin position="1"/>
        <end position="27"/>
    </location>
</feature>
<evidence type="ECO:0000313" key="3">
    <source>
        <dbReference type="Proteomes" id="UP000606172"/>
    </source>
</evidence>
<sequence length="204" mass="22169">MKRNTCILSVAITALLLAVGNPVSPTAARVSVAMDNPSVVKNHNSPAHVTTQVSAGSMARSIPRPAARTPAELLRLLSERILAKDLDGIIALHEPEAAVVLYDGSIARGHRGIRAMYVDWFTSDPVLTVNPRQTVEAGGSRGWDGKIRGRTASVMGDYTLEQNRPDGTRDRFTGNFCDIVREQPNGTWLYVQDNPYPPHGVAHH</sequence>
<proteinExistence type="predicted"/>
<evidence type="ECO:0000313" key="2">
    <source>
        <dbReference type="EMBL" id="GII90041.1"/>
    </source>
</evidence>
<comment type="caution">
    <text evidence="2">The sequence shown here is derived from an EMBL/GenBank/DDBJ whole genome shotgun (WGS) entry which is preliminary data.</text>
</comment>
<protein>
    <recommendedName>
        <fullName evidence="4">SnoaL-like domain-containing protein</fullName>
    </recommendedName>
</protein>
<keyword evidence="3" id="KW-1185">Reference proteome</keyword>
<gene>
    <name evidence="2" type="ORF">Ssi02_02720</name>
</gene>
<dbReference type="Gene3D" id="3.10.450.50">
    <property type="match status" value="1"/>
</dbReference>
<dbReference type="RefSeq" id="WP_204020170.1">
    <property type="nucleotide sequence ID" value="NZ_BOOW01000004.1"/>
</dbReference>
<dbReference type="AlphaFoldDB" id="A0A919RDU1"/>
<dbReference type="SUPFAM" id="SSF54427">
    <property type="entry name" value="NTF2-like"/>
    <property type="match status" value="1"/>
</dbReference>